<dbReference type="Proteomes" id="UP000198583">
    <property type="component" value="Unassembled WGS sequence"/>
</dbReference>
<reference evidence="2" key="1">
    <citation type="submission" date="2016-10" db="EMBL/GenBank/DDBJ databases">
        <authorList>
            <person name="Varghese N."/>
            <person name="Submissions S."/>
        </authorList>
    </citation>
    <scope>NUCLEOTIDE SEQUENCE [LARGE SCALE GENOMIC DNA]</scope>
    <source>
        <strain evidence="2">DSM 44232</strain>
    </source>
</reference>
<gene>
    <name evidence="1" type="ORF">SAMN04488564_103120</name>
</gene>
<organism evidence="1 2">
    <name type="scientific">Lentzea waywayandensis</name>
    <dbReference type="NCBI Taxonomy" id="84724"/>
    <lineage>
        <taxon>Bacteria</taxon>
        <taxon>Bacillati</taxon>
        <taxon>Actinomycetota</taxon>
        <taxon>Actinomycetes</taxon>
        <taxon>Pseudonocardiales</taxon>
        <taxon>Pseudonocardiaceae</taxon>
        <taxon>Lentzea</taxon>
    </lineage>
</organism>
<keyword evidence="2" id="KW-1185">Reference proteome</keyword>
<proteinExistence type="predicted"/>
<name>A0A1I6DVI4_9PSEU</name>
<evidence type="ECO:0000313" key="1">
    <source>
        <dbReference type="EMBL" id="SFR09362.1"/>
    </source>
</evidence>
<dbReference type="AlphaFoldDB" id="A0A1I6DVI4"/>
<sequence length="34" mass="3623">MSAHKEETAKQPVKDAIRLGTILLGETCVSPLSV</sequence>
<dbReference type="EMBL" id="FOYL01000003">
    <property type="protein sequence ID" value="SFR09362.1"/>
    <property type="molecule type" value="Genomic_DNA"/>
</dbReference>
<protein>
    <submittedName>
        <fullName evidence="1">Uncharacterized protein</fullName>
    </submittedName>
</protein>
<evidence type="ECO:0000313" key="2">
    <source>
        <dbReference type="Proteomes" id="UP000198583"/>
    </source>
</evidence>
<accession>A0A1I6DVI4</accession>